<evidence type="ECO:0000313" key="5">
    <source>
        <dbReference type="Proteomes" id="UP000053342"/>
    </source>
</evidence>
<evidence type="ECO:0000259" key="3">
    <source>
        <dbReference type="Pfam" id="PF19305"/>
    </source>
</evidence>
<dbReference type="SUPFAM" id="SSF103378">
    <property type="entry name" value="2-methylcitrate dehydratase PrpD"/>
    <property type="match status" value="1"/>
</dbReference>
<evidence type="ECO:0000313" key="4">
    <source>
        <dbReference type="EMBL" id="KIW43723.1"/>
    </source>
</evidence>
<dbReference type="Gene3D" id="1.10.4100.10">
    <property type="entry name" value="2-methylcitrate dehydratase PrpD"/>
    <property type="match status" value="1"/>
</dbReference>
<evidence type="ECO:0000256" key="1">
    <source>
        <dbReference type="ARBA" id="ARBA00006174"/>
    </source>
</evidence>
<dbReference type="Proteomes" id="UP000053342">
    <property type="component" value="Unassembled WGS sequence"/>
</dbReference>
<dbReference type="GeneID" id="27356869"/>
<feature type="domain" description="MmgE/PrpD C-terminal" evidence="3">
    <location>
        <begin position="317"/>
        <end position="452"/>
    </location>
</feature>
<dbReference type="InterPro" id="IPR005656">
    <property type="entry name" value="MmgE_PrpD"/>
</dbReference>
<reference evidence="4 5" key="1">
    <citation type="submission" date="2015-01" db="EMBL/GenBank/DDBJ databases">
        <title>The Genome Sequence of Exophiala oligosperma CBS72588.</title>
        <authorList>
            <consortium name="The Broad Institute Genomics Platform"/>
            <person name="Cuomo C."/>
            <person name="de Hoog S."/>
            <person name="Gorbushina A."/>
            <person name="Stielow B."/>
            <person name="Teixiera M."/>
            <person name="Abouelleil A."/>
            <person name="Chapman S.B."/>
            <person name="Priest M."/>
            <person name="Young S.K."/>
            <person name="Wortman J."/>
            <person name="Nusbaum C."/>
            <person name="Birren B."/>
        </authorList>
    </citation>
    <scope>NUCLEOTIDE SEQUENCE [LARGE SCALE GENOMIC DNA]</scope>
    <source>
        <strain evidence="4 5">CBS 72588</strain>
    </source>
</reference>
<organism evidence="4 5">
    <name type="scientific">Exophiala oligosperma</name>
    <dbReference type="NCBI Taxonomy" id="215243"/>
    <lineage>
        <taxon>Eukaryota</taxon>
        <taxon>Fungi</taxon>
        <taxon>Dikarya</taxon>
        <taxon>Ascomycota</taxon>
        <taxon>Pezizomycotina</taxon>
        <taxon>Eurotiomycetes</taxon>
        <taxon>Chaetothyriomycetidae</taxon>
        <taxon>Chaetothyriales</taxon>
        <taxon>Herpotrichiellaceae</taxon>
        <taxon>Exophiala</taxon>
    </lineage>
</organism>
<dbReference type="VEuPathDB" id="FungiDB:PV06_04795"/>
<keyword evidence="5" id="KW-1185">Reference proteome</keyword>
<evidence type="ECO:0008006" key="6">
    <source>
        <dbReference type="Google" id="ProtNLM"/>
    </source>
</evidence>
<dbReference type="InterPro" id="IPR042183">
    <property type="entry name" value="MmgE/PrpD_sf_1"/>
</dbReference>
<dbReference type="Gene3D" id="3.30.1330.120">
    <property type="entry name" value="2-methylcitrate dehydratase PrpD"/>
    <property type="match status" value="1"/>
</dbReference>
<sequence>MPQPQTGAVVPPSLTQLAAQHLEKIRNGKLSSEVRDKTILCLLDYFGALGSGLSAPWAKSLLRYAQVSTSGSSGLSTSSSSSSPQSGGVSVMGLQMLCSAETAAFTNASIAHGIIRDDMHLAAGAHIGVMVIPAALALAQRDSWSGEQLLKAVVGGYEMAVALGSAVRSSGTCNPHFRPSGIIGAFASAATGIMADPTITQSQSACALGLAANMAAGLNEWPWAGGLEITTQMGTAARAGITSYDLAKAGVSSSLTILEGKDGLFEAYGCGDRKVAATVFRNHLLTVDDEDAASRTDETTKYGAGVMGAKFKPVAGCNFIQTPVCVALRIHDSLNSLDKNTNCATTTTSGIENIDRITITTTSPAITYPGCDNTGPFRKVQQTKMSLQYAVSSALLFGRVDEWTYRHFSNKQLDYLIGKCVLETDAGFDEDLYKRGKQPCKIEVKMKNGHVHRDFMGDVPWLDGEAVEERFKREANTMFVDRADVTKGDPARGVVDEIILECRRLGTSQSTERLFELLASGGPLIVKDNVQDSVFE</sequence>
<dbReference type="Pfam" id="PF19305">
    <property type="entry name" value="MmgE_PrpD_C"/>
    <property type="match status" value="1"/>
</dbReference>
<feature type="domain" description="MmgE/PrpD N-terminal" evidence="2">
    <location>
        <begin position="19"/>
        <end position="271"/>
    </location>
</feature>
<dbReference type="InterPro" id="IPR045336">
    <property type="entry name" value="MmgE_PrpD_N"/>
</dbReference>
<dbReference type="GO" id="GO:0016829">
    <property type="term" value="F:lyase activity"/>
    <property type="evidence" value="ECO:0007669"/>
    <property type="project" value="InterPro"/>
</dbReference>
<dbReference type="InterPro" id="IPR042188">
    <property type="entry name" value="MmgE/PrpD_sf_2"/>
</dbReference>
<dbReference type="EMBL" id="KN847335">
    <property type="protein sequence ID" value="KIW43723.1"/>
    <property type="molecule type" value="Genomic_DNA"/>
</dbReference>
<dbReference type="InterPro" id="IPR045337">
    <property type="entry name" value="MmgE_PrpD_C"/>
</dbReference>
<name>A0A0D2DL63_9EURO</name>
<dbReference type="HOGENOM" id="CLU_026574_0_0_1"/>
<dbReference type="Pfam" id="PF03972">
    <property type="entry name" value="MmgE_PrpD_N"/>
    <property type="match status" value="1"/>
</dbReference>
<comment type="similarity">
    <text evidence="1">Belongs to the PrpD family.</text>
</comment>
<dbReference type="InterPro" id="IPR036148">
    <property type="entry name" value="MmgE/PrpD_sf"/>
</dbReference>
<protein>
    <recommendedName>
        <fullName evidence="6">MmgE/PrpD family protein</fullName>
    </recommendedName>
</protein>
<dbReference type="AlphaFoldDB" id="A0A0D2DL63"/>
<dbReference type="PANTHER" id="PTHR16943:SF8">
    <property type="entry name" value="2-METHYLCITRATE DEHYDRATASE"/>
    <property type="match status" value="1"/>
</dbReference>
<proteinExistence type="inferred from homology"/>
<dbReference type="OrthoDB" id="4120269at2759"/>
<accession>A0A0D2DL63</accession>
<gene>
    <name evidence="4" type="ORF">PV06_04795</name>
</gene>
<dbReference type="PANTHER" id="PTHR16943">
    <property type="entry name" value="2-METHYLCITRATE DEHYDRATASE-RELATED"/>
    <property type="match status" value="1"/>
</dbReference>
<evidence type="ECO:0000259" key="2">
    <source>
        <dbReference type="Pfam" id="PF03972"/>
    </source>
</evidence>
<dbReference type="RefSeq" id="XP_016263939.1">
    <property type="nucleotide sequence ID" value="XM_016405733.1"/>
</dbReference>